<gene>
    <name evidence="2" type="ordered locus">Vdis_0287</name>
</gene>
<dbReference type="PANTHER" id="PTHR43852">
    <property type="entry name" value="NUCLEOTIDYLTRANSFERASE"/>
    <property type="match status" value="1"/>
</dbReference>
<evidence type="ECO:0000313" key="3">
    <source>
        <dbReference type="Proteomes" id="UP000006681"/>
    </source>
</evidence>
<dbReference type="InterPro" id="IPR041633">
    <property type="entry name" value="Polbeta"/>
</dbReference>
<proteinExistence type="predicted"/>
<dbReference type="HOGENOM" id="CLU_130257_1_1_2"/>
<dbReference type="RefSeq" id="WP_013335419.1">
    <property type="nucleotide sequence ID" value="NC_014537.1"/>
</dbReference>
<keyword evidence="3" id="KW-1185">Reference proteome</keyword>
<dbReference type="Gene3D" id="3.30.460.10">
    <property type="entry name" value="Beta Polymerase, domain 2"/>
    <property type="match status" value="1"/>
</dbReference>
<organism evidence="2 3">
    <name type="scientific">Vulcanisaeta distributa (strain DSM 14429 / JCM 11212 / NBRC 100878 / IC-017)</name>
    <dbReference type="NCBI Taxonomy" id="572478"/>
    <lineage>
        <taxon>Archaea</taxon>
        <taxon>Thermoproteota</taxon>
        <taxon>Thermoprotei</taxon>
        <taxon>Thermoproteales</taxon>
        <taxon>Thermoproteaceae</taxon>
        <taxon>Vulcanisaeta</taxon>
    </lineage>
</organism>
<evidence type="ECO:0000259" key="1">
    <source>
        <dbReference type="Pfam" id="PF18765"/>
    </source>
</evidence>
<dbReference type="CDD" id="cd05403">
    <property type="entry name" value="NT_KNTase_like"/>
    <property type="match status" value="1"/>
</dbReference>
<dbReference type="OrthoDB" id="23323at2157"/>
<protein>
    <submittedName>
        <fullName evidence="2">DNA polymerase beta domain protein region</fullName>
    </submittedName>
</protein>
<name>E1QTH9_VULDI</name>
<reference evidence="2 3" key="1">
    <citation type="journal article" date="2010" name="Stand. Genomic Sci.">
        <title>Complete genome sequence of Vulcanisaeta distributa type strain (IC-017).</title>
        <authorList>
            <person name="Mavromatis K."/>
            <person name="Sikorski J."/>
            <person name="Pabst E."/>
            <person name="Teshima H."/>
            <person name="Lapidus A."/>
            <person name="Lucas S."/>
            <person name="Nolan M."/>
            <person name="Glavina Del Rio T."/>
            <person name="Cheng J.F."/>
            <person name="Bruce D."/>
            <person name="Goodwin L."/>
            <person name="Pitluck S."/>
            <person name="Liolios K."/>
            <person name="Ivanova N."/>
            <person name="Mikhailova N."/>
            <person name="Pati A."/>
            <person name="Chen A."/>
            <person name="Palaniappan K."/>
            <person name="Land M."/>
            <person name="Hauser L."/>
            <person name="Chang Y.J."/>
            <person name="Jeffries C.D."/>
            <person name="Rohde M."/>
            <person name="Spring S."/>
            <person name="Goker M."/>
            <person name="Wirth R."/>
            <person name="Woyke T."/>
            <person name="Bristow J."/>
            <person name="Eisen J.A."/>
            <person name="Markowitz V."/>
            <person name="Hugenholtz P."/>
            <person name="Klenk H.P."/>
            <person name="Kyrpides N.C."/>
        </authorList>
    </citation>
    <scope>NUCLEOTIDE SEQUENCE [LARGE SCALE GENOMIC DNA]</scope>
    <source>
        <strain evidence="3">DSM 14429 / JCM 11212 / NBRC 100878 / IC-017</strain>
    </source>
</reference>
<evidence type="ECO:0000313" key="2">
    <source>
        <dbReference type="EMBL" id="ADN49694.1"/>
    </source>
</evidence>
<dbReference type="EMBL" id="CP002100">
    <property type="protein sequence ID" value="ADN49694.1"/>
    <property type="molecule type" value="Genomic_DNA"/>
</dbReference>
<dbReference type="SUPFAM" id="SSF81301">
    <property type="entry name" value="Nucleotidyltransferase"/>
    <property type="match status" value="1"/>
</dbReference>
<dbReference type="Pfam" id="PF18765">
    <property type="entry name" value="Polbeta"/>
    <property type="match status" value="1"/>
</dbReference>
<reference evidence="3" key="2">
    <citation type="journal article" date="2010" name="Stand. Genomic Sci.">
        <title>Complete genome sequence of Vulcanisaeta distributa type strain (IC-017T).</title>
        <authorList>
            <person name="Mavromatis K."/>
            <person name="Sikorski J."/>
            <person name="Pabst E."/>
            <person name="Teshima H."/>
            <person name="Lapidus A."/>
            <person name="Lucas S."/>
            <person name="Nolan M."/>
            <person name="Glavina Del Rio T."/>
            <person name="Cheng J."/>
            <person name="Bruce D."/>
            <person name="Goodwin L."/>
            <person name="Pitluck S."/>
            <person name="Liolios K."/>
            <person name="Ivanova N."/>
            <person name="Mikhailova N."/>
            <person name="Pati A."/>
            <person name="Chen A."/>
            <person name="Palaniappan K."/>
            <person name="Land M."/>
            <person name="Hauser L."/>
            <person name="Chang Y."/>
            <person name="Jeffries C."/>
            <person name="Rohde M."/>
            <person name="Spring S."/>
            <person name="Goker M."/>
            <person name="Wirth R."/>
            <person name="Woyke T."/>
            <person name="Bristow J."/>
            <person name="Eisen J."/>
            <person name="Markowitz V."/>
            <person name="Hugenholtz P."/>
            <person name="Klenk H."/>
            <person name="Kyrpides N."/>
        </authorList>
    </citation>
    <scope>NUCLEOTIDE SEQUENCE [LARGE SCALE GENOMIC DNA]</scope>
    <source>
        <strain evidence="3">DSM 14429 / JCM 11212 / NBRC 100878 / IC-017</strain>
    </source>
</reference>
<dbReference type="InterPro" id="IPR052930">
    <property type="entry name" value="TA_antitoxin_MntA"/>
</dbReference>
<dbReference type="PANTHER" id="PTHR43852:SF3">
    <property type="entry name" value="NUCLEOTIDYLTRANSFERASE"/>
    <property type="match status" value="1"/>
</dbReference>
<dbReference type="KEGG" id="vdi:Vdis_0287"/>
<sequence length="133" mass="15140">MAFDEGYTYHSISREERESLISRIRDVLREYGVSLGIVFGSFVDLDEFRDIDIAVYGKDIDLNKVLSLGTRLEEVLGIPVDVVSLMDVDPEFRLSILERGIVILEDVDGLYEALISETLDELYLVRHGEDLVQ</sequence>
<dbReference type="Proteomes" id="UP000006681">
    <property type="component" value="Chromosome"/>
</dbReference>
<dbReference type="AlphaFoldDB" id="E1QTH9"/>
<feature type="domain" description="Polymerase beta nucleotidyltransferase" evidence="1">
    <location>
        <begin position="24"/>
        <end position="105"/>
    </location>
</feature>
<dbReference type="STRING" id="572478.Vdis_0287"/>
<dbReference type="GeneID" id="9751204"/>
<dbReference type="InterPro" id="IPR043519">
    <property type="entry name" value="NT_sf"/>
</dbReference>
<dbReference type="eggNOG" id="arCOG02106">
    <property type="taxonomic scope" value="Archaea"/>
</dbReference>
<accession>E1QTH9</accession>